<comment type="subcellular location">
    <subcellularLocation>
        <location evidence="1 10">Cytoplasm</location>
    </subcellularLocation>
</comment>
<comment type="similarity">
    <text evidence="10">Belongs to the endonuclease V family.</text>
</comment>
<sequence>MAIDTSELRQQQLEKSRQVVLTDDFATPRLIAGADVGFEQQGTVTRAAIAVMTWPELELVEYQIARIPTLLPYIPGLLSFRECPALYEAWQFLQHKPQLVLIDGQGIAHPRYFGVACHFGLLVDIPTIGVAKSRLFGTHSEIDQQPGSYQPLMDKTQQLGWVLRSKKRCNPLYISPGHKVSLASSLWWVEQCLKGYRLPEPTRMADGIASNRTKFKQMINKSR</sequence>
<dbReference type="RefSeq" id="WP_053907457.1">
    <property type="nucleotide sequence ID" value="NZ_CAWMUS010000008.1"/>
</dbReference>
<keyword evidence="2 10" id="KW-0963">Cytoplasm</keyword>
<keyword evidence="6 10" id="KW-0227">DNA damage</keyword>
<dbReference type="GO" id="GO:0006281">
    <property type="term" value="P:DNA repair"/>
    <property type="evidence" value="ECO:0007669"/>
    <property type="project" value="UniProtKB-UniRule"/>
</dbReference>
<dbReference type="EMBL" id="LGAA01000008">
    <property type="protein sequence ID" value="KPD03723.1"/>
    <property type="molecule type" value="Genomic_DNA"/>
</dbReference>
<comment type="cofactor">
    <cofactor evidence="10">
        <name>Mg(2+)</name>
        <dbReference type="ChEBI" id="CHEBI:18420"/>
    </cofactor>
</comment>
<evidence type="ECO:0000313" key="12">
    <source>
        <dbReference type="Proteomes" id="UP000053226"/>
    </source>
</evidence>
<feature type="site" description="Interaction with target DNA" evidence="10">
    <location>
        <position position="73"/>
    </location>
</feature>
<dbReference type="GO" id="GO:0016891">
    <property type="term" value="F:RNA endonuclease activity producing 5'-phosphomonoesters, hydrolytic mechanism"/>
    <property type="evidence" value="ECO:0007669"/>
    <property type="project" value="TreeGrafter"/>
</dbReference>
<comment type="caution">
    <text evidence="11">The sequence shown here is derived from an EMBL/GenBank/DDBJ whole genome shotgun (WGS) entry which is preliminary data.</text>
</comment>
<dbReference type="EC" id="3.1.21.7" evidence="10"/>
<keyword evidence="3 10" id="KW-0540">Nuclease</keyword>
<dbReference type="FunFam" id="3.30.2170.10:FF:000001">
    <property type="entry name" value="Endonuclease V"/>
    <property type="match status" value="1"/>
</dbReference>
<dbReference type="NCBIfam" id="NF008629">
    <property type="entry name" value="PRK11617.1"/>
    <property type="match status" value="1"/>
</dbReference>
<proteinExistence type="inferred from homology"/>
<dbReference type="GO" id="GO:0003727">
    <property type="term" value="F:single-stranded RNA binding"/>
    <property type="evidence" value="ECO:0007669"/>
    <property type="project" value="TreeGrafter"/>
</dbReference>
<dbReference type="GO" id="GO:0000287">
    <property type="term" value="F:magnesium ion binding"/>
    <property type="evidence" value="ECO:0007669"/>
    <property type="project" value="UniProtKB-UniRule"/>
</dbReference>
<dbReference type="Pfam" id="PF04493">
    <property type="entry name" value="Endonuclease_5"/>
    <property type="match status" value="1"/>
</dbReference>
<accession>A0A0N0IBA4</accession>
<dbReference type="OrthoDB" id="9790916at2"/>
<evidence type="ECO:0000256" key="6">
    <source>
        <dbReference type="ARBA" id="ARBA00022763"/>
    </source>
</evidence>
<dbReference type="Proteomes" id="UP000053226">
    <property type="component" value="Unassembled WGS sequence"/>
</dbReference>
<evidence type="ECO:0000256" key="2">
    <source>
        <dbReference type="ARBA" id="ARBA00022490"/>
    </source>
</evidence>
<evidence type="ECO:0000256" key="5">
    <source>
        <dbReference type="ARBA" id="ARBA00022759"/>
    </source>
</evidence>
<dbReference type="CDD" id="cd06559">
    <property type="entry name" value="Endonuclease_V"/>
    <property type="match status" value="1"/>
</dbReference>
<feature type="binding site" evidence="10">
    <location>
        <position position="103"/>
    </location>
    <ligand>
        <name>Mg(2+)</name>
        <dbReference type="ChEBI" id="CHEBI:18420"/>
    </ligand>
</feature>
<dbReference type="PANTHER" id="PTHR28511:SF1">
    <property type="entry name" value="ENDONUCLEASE V"/>
    <property type="match status" value="1"/>
</dbReference>
<protein>
    <recommendedName>
        <fullName evidence="10">Endonuclease V</fullName>
        <ecNumber evidence="10">3.1.21.7</ecNumber>
    </recommendedName>
    <alternativeName>
        <fullName evidence="10">Deoxyinosine 3'endonuclease</fullName>
    </alternativeName>
    <alternativeName>
        <fullName evidence="10">Deoxyribonuclease V</fullName>
        <shortName evidence="10">DNase V</shortName>
    </alternativeName>
</protein>
<comment type="catalytic activity">
    <reaction evidence="10">
        <text>Endonucleolytic cleavage at apurinic or apyrimidinic sites to products with a 5'-phosphate.</text>
        <dbReference type="EC" id="3.1.21.7"/>
    </reaction>
</comment>
<keyword evidence="9 10" id="KW-0234">DNA repair</keyword>
<keyword evidence="4 10" id="KW-0479">Metal-binding</keyword>
<keyword evidence="8 10" id="KW-0460">Magnesium</keyword>
<gene>
    <name evidence="10" type="primary">nfi</name>
    <name evidence="11" type="ORF">M992_0858</name>
</gene>
<dbReference type="Gene3D" id="3.30.2170.10">
    <property type="entry name" value="archaeoglobus fulgidus dsm 4304 superfamily"/>
    <property type="match status" value="1"/>
</dbReference>
<dbReference type="PANTHER" id="PTHR28511">
    <property type="entry name" value="ENDONUCLEASE V"/>
    <property type="match status" value="1"/>
</dbReference>
<dbReference type="HAMAP" id="MF_00801">
    <property type="entry name" value="Endonuclease_5"/>
    <property type="match status" value="1"/>
</dbReference>
<evidence type="ECO:0000256" key="1">
    <source>
        <dbReference type="ARBA" id="ARBA00004496"/>
    </source>
</evidence>
<dbReference type="InterPro" id="IPR007581">
    <property type="entry name" value="Endonuclease-V"/>
</dbReference>
<evidence type="ECO:0000256" key="9">
    <source>
        <dbReference type="ARBA" id="ARBA00023204"/>
    </source>
</evidence>
<evidence type="ECO:0000256" key="3">
    <source>
        <dbReference type="ARBA" id="ARBA00022722"/>
    </source>
</evidence>
<evidence type="ECO:0000256" key="7">
    <source>
        <dbReference type="ARBA" id="ARBA00022801"/>
    </source>
</evidence>
<evidence type="ECO:0000256" key="8">
    <source>
        <dbReference type="ARBA" id="ARBA00022842"/>
    </source>
</evidence>
<keyword evidence="7 10" id="KW-0378">Hydrolase</keyword>
<name>A0A0N0IBA4_9GAMM</name>
<keyword evidence="12" id="KW-1185">Reference proteome</keyword>
<reference evidence="11 12" key="1">
    <citation type="submission" date="2015-07" db="EMBL/GenBank/DDBJ databases">
        <title>ATOL: Assembling a taxonomically balanced genome-scale reconstruction of the evolutionary history of the Enterobacteriaceae.</title>
        <authorList>
            <person name="Plunkett G.III."/>
            <person name="Neeno-Eckwall E.C."/>
            <person name="Glasner J.D."/>
            <person name="Perna N.T."/>
        </authorList>
    </citation>
    <scope>NUCLEOTIDE SEQUENCE [LARGE SCALE GENOMIC DNA]</scope>
    <source>
        <strain evidence="11 12">ATCC 35017</strain>
    </source>
</reference>
<evidence type="ECO:0000313" key="11">
    <source>
        <dbReference type="EMBL" id="KPD03723.1"/>
    </source>
</evidence>
<dbReference type="GO" id="GO:0005737">
    <property type="term" value="C:cytoplasm"/>
    <property type="evidence" value="ECO:0007669"/>
    <property type="project" value="UniProtKB-SubCell"/>
</dbReference>
<organism evidence="11 12">
    <name type="scientific">Moellerella wisconsensis ATCC 35017</name>
    <dbReference type="NCBI Taxonomy" id="1354267"/>
    <lineage>
        <taxon>Bacteria</taxon>
        <taxon>Pseudomonadati</taxon>
        <taxon>Pseudomonadota</taxon>
        <taxon>Gammaproteobacteria</taxon>
        <taxon>Enterobacterales</taxon>
        <taxon>Morganellaceae</taxon>
        <taxon>Moellerella</taxon>
    </lineage>
</organism>
<keyword evidence="5 10" id="KW-0255">Endonuclease</keyword>
<evidence type="ECO:0000256" key="4">
    <source>
        <dbReference type="ARBA" id="ARBA00022723"/>
    </source>
</evidence>
<feature type="binding site" evidence="10">
    <location>
        <position position="35"/>
    </location>
    <ligand>
        <name>Mg(2+)</name>
        <dbReference type="ChEBI" id="CHEBI:18420"/>
    </ligand>
</feature>
<dbReference type="GO" id="GO:0043737">
    <property type="term" value="F:deoxyribonuclease V activity"/>
    <property type="evidence" value="ECO:0007669"/>
    <property type="project" value="UniProtKB-UniRule"/>
</dbReference>
<dbReference type="AlphaFoldDB" id="A0A0N0IBA4"/>
<evidence type="ECO:0000256" key="10">
    <source>
        <dbReference type="HAMAP-Rule" id="MF_00801"/>
    </source>
</evidence>
<comment type="function">
    <text evidence="10">DNA repair enzyme involved in the repair of deaminated bases. Selectively cleaves double-stranded DNA at the second phosphodiester bond 3' to a deoxyinosine leaving behind the intact lesion on the nicked DNA.</text>
</comment>